<evidence type="ECO:0000259" key="1">
    <source>
        <dbReference type="Pfam" id="PF06985"/>
    </source>
</evidence>
<dbReference type="InterPro" id="IPR010730">
    <property type="entry name" value="HET"/>
</dbReference>
<dbReference type="GeneID" id="36587101"/>
<keyword evidence="3" id="KW-1185">Reference proteome</keyword>
<protein>
    <submittedName>
        <fullName evidence="2">HET-domain-containing protein</fullName>
    </submittedName>
</protein>
<dbReference type="Proteomes" id="UP000235371">
    <property type="component" value="Unassembled WGS sequence"/>
</dbReference>
<evidence type="ECO:0000313" key="3">
    <source>
        <dbReference type="Proteomes" id="UP000235371"/>
    </source>
</evidence>
<reference evidence="2 3" key="1">
    <citation type="submission" date="2016-04" db="EMBL/GenBank/DDBJ databases">
        <title>A degradative enzymes factory behind the ericoid mycorrhizal symbiosis.</title>
        <authorList>
            <consortium name="DOE Joint Genome Institute"/>
            <person name="Martino E."/>
            <person name="Morin E."/>
            <person name="Grelet G."/>
            <person name="Kuo A."/>
            <person name="Kohler A."/>
            <person name="Daghino S."/>
            <person name="Barry K."/>
            <person name="Choi C."/>
            <person name="Cichocki N."/>
            <person name="Clum A."/>
            <person name="Copeland A."/>
            <person name="Hainaut M."/>
            <person name="Haridas S."/>
            <person name="Labutti K."/>
            <person name="Lindquist E."/>
            <person name="Lipzen A."/>
            <person name="Khouja H.-R."/>
            <person name="Murat C."/>
            <person name="Ohm R."/>
            <person name="Olson A."/>
            <person name="Spatafora J."/>
            <person name="Veneault-Fourrey C."/>
            <person name="Henrissat B."/>
            <person name="Grigoriev I."/>
            <person name="Martin F."/>
            <person name="Perotto S."/>
        </authorList>
    </citation>
    <scope>NUCLEOTIDE SEQUENCE [LARGE SCALE GENOMIC DNA]</scope>
    <source>
        <strain evidence="2 3">E</strain>
    </source>
</reference>
<dbReference type="PANTHER" id="PTHR24148">
    <property type="entry name" value="ANKYRIN REPEAT DOMAIN-CONTAINING PROTEIN 39 HOMOLOG-RELATED"/>
    <property type="match status" value="1"/>
</dbReference>
<name>A0A2J6TXJ8_9HELO</name>
<accession>A0A2J6TXJ8</accession>
<organism evidence="2 3">
    <name type="scientific">Hyaloscypha bicolor E</name>
    <dbReference type="NCBI Taxonomy" id="1095630"/>
    <lineage>
        <taxon>Eukaryota</taxon>
        <taxon>Fungi</taxon>
        <taxon>Dikarya</taxon>
        <taxon>Ascomycota</taxon>
        <taxon>Pezizomycotina</taxon>
        <taxon>Leotiomycetes</taxon>
        <taxon>Helotiales</taxon>
        <taxon>Hyaloscyphaceae</taxon>
        <taxon>Hyaloscypha</taxon>
        <taxon>Hyaloscypha bicolor</taxon>
    </lineage>
</organism>
<evidence type="ECO:0000313" key="2">
    <source>
        <dbReference type="EMBL" id="PMD67701.1"/>
    </source>
</evidence>
<sequence length="606" mass="68417">MHFRHLLCSSSTEGPSSASMITSFEYKPLEDDCIRIVYLQPRRAKRRAEEIECTLAHVAFGDRPEYKALSYAWGDGTTKRTILLDGIKFEVGENLAAALVNIRGLESAGEQQQAIWIDAISINQSDLGERNRQVRLMPYIYARAQMVIVWLGIASTFKHHISSENNMYAMVTPKHPIISSATLSGQPLAQSLYEGKIMSLCKRDYWKRLWIIQEIGKARYGGLRIHYDFTFIEWNRFIEMIKSKKSLANSIPLKLDGQRQGRFEGGHTLSNLLRTNQVALCKDPRDKIYGFIGLAVDVHDRFPMDYSKSPFEVFTDTVFFLHGDESRSQHDILDMSRLLGRMVGGRVGLEPDGLARNFSAGDINLNSQVRSLRVPGCLVGRINEIGHLYCDVVANPEKSNDWISLIWRNISDSQLRSTVLEQSELFLEALRVFDEVSQRTIFAFDRMITWEEVRQYSIDTFESHLGANVGMAASEQLSLDSGRHGSRLFLLQPRPSEVTPSYMGLAPLGTQVGDFICHIAGIERAVIIRQSTSNNPASVAGRNRYTYQIIGCAGLARDTITARDVRGANLLPHELFAAGTFSPPTELERFNIYIDIRTAWEVSLFC</sequence>
<dbReference type="InParanoid" id="A0A2J6TXJ8"/>
<dbReference type="Pfam" id="PF06985">
    <property type="entry name" value="HET"/>
    <property type="match status" value="1"/>
</dbReference>
<dbReference type="InterPro" id="IPR052895">
    <property type="entry name" value="HetReg/Transcr_Mod"/>
</dbReference>
<dbReference type="AlphaFoldDB" id="A0A2J6TXJ8"/>
<dbReference type="PANTHER" id="PTHR24148:SF81">
    <property type="entry name" value="HETEROKARYON INCOMPATIBILITY DOMAIN-CONTAINING PROTEIN"/>
    <property type="match status" value="1"/>
</dbReference>
<dbReference type="EMBL" id="KZ613740">
    <property type="protein sequence ID" value="PMD67701.1"/>
    <property type="molecule type" value="Genomic_DNA"/>
</dbReference>
<feature type="domain" description="Heterokaryon incompatibility" evidence="1">
    <location>
        <begin position="66"/>
        <end position="214"/>
    </location>
</feature>
<dbReference type="OrthoDB" id="194358at2759"/>
<gene>
    <name evidence="2" type="ORF">K444DRAFT_606603</name>
</gene>
<proteinExistence type="predicted"/>
<dbReference type="RefSeq" id="XP_024744605.1">
    <property type="nucleotide sequence ID" value="XM_024879024.1"/>
</dbReference>